<dbReference type="EMBL" id="LR797466">
    <property type="protein sequence ID" value="CAB4218905.1"/>
    <property type="molecule type" value="Genomic_DNA"/>
</dbReference>
<accession>A0A6J5M3P7</accession>
<name>A0A6J5M3P7_9CAUD</name>
<gene>
    <name evidence="2" type="ORF">UFOVP1607_50</name>
    <name evidence="1" type="ORF">UFOVP352_12</name>
</gene>
<evidence type="ECO:0000313" key="2">
    <source>
        <dbReference type="EMBL" id="CAB4218905.1"/>
    </source>
</evidence>
<protein>
    <submittedName>
        <fullName evidence="1">Uncharacterized protein</fullName>
    </submittedName>
</protein>
<proteinExistence type="predicted"/>
<reference evidence="1" key="1">
    <citation type="submission" date="2020-04" db="EMBL/GenBank/DDBJ databases">
        <authorList>
            <person name="Chiriac C."/>
            <person name="Salcher M."/>
            <person name="Ghai R."/>
            <person name="Kavagutti S V."/>
        </authorList>
    </citation>
    <scope>NUCLEOTIDE SEQUENCE</scope>
</reference>
<sequence length="381" mass="40174">MSDRLLNLTRNQLGAMTPNARALRALEQVIKKVPIIEELTVTGSNAQTSATQALDTINAFQNTLSIAASQPIVQQNNFFKSDYVDISITSPKINNAVGRIKWDDATGTLEFLVKGGNVVLPIGEKNILRIKNDDTVLLLPGDVVYVYGSDGINFTVKRAQADNKPISDLTIGVASESIAVGDLGFIVLSGVVDNINTSAFVPGDILYLSGVSAGELTNIRPTAPIAPVRAGVCLEQSAATGKVFISIEHSASLGELQNVLFSSVENGNTLVFDSVAQIWKNEPLFSSPAVKTADFIVAANDVWLINNKSASTCTVTLPVAASYAGRVLRFQNWQSQSLISSSSNVVPLVGGAAATAILPATSGAWATLVSDGTNWLITQAG</sequence>
<dbReference type="EMBL" id="LR796365">
    <property type="protein sequence ID" value="CAB4139680.1"/>
    <property type="molecule type" value="Genomic_DNA"/>
</dbReference>
<organism evidence="1">
    <name type="scientific">uncultured Caudovirales phage</name>
    <dbReference type="NCBI Taxonomy" id="2100421"/>
    <lineage>
        <taxon>Viruses</taxon>
        <taxon>Duplodnaviria</taxon>
        <taxon>Heunggongvirae</taxon>
        <taxon>Uroviricota</taxon>
        <taxon>Caudoviricetes</taxon>
        <taxon>Peduoviridae</taxon>
        <taxon>Maltschvirus</taxon>
        <taxon>Maltschvirus maltsch</taxon>
    </lineage>
</organism>
<evidence type="ECO:0000313" key="1">
    <source>
        <dbReference type="EMBL" id="CAB4139680.1"/>
    </source>
</evidence>